<sequence>MAVLVGRVSAKTQQQAQGWGIVAGTGPVQRRGLPGVHIKAGMSLEESLGSHQPSCRQVPPEASFSAVPAGSGGHGTLGLRKKWEM</sequence>
<gene>
    <name evidence="2" type="ORF">APTSU1_001622500</name>
</gene>
<proteinExistence type="predicted"/>
<protein>
    <submittedName>
        <fullName evidence="2">NF-kappa-B inhibitor-like protein 1</fullName>
    </submittedName>
</protein>
<reference evidence="2 3" key="1">
    <citation type="submission" date="2024-08" db="EMBL/GenBank/DDBJ databases">
        <title>The draft genome of Apodemus speciosus.</title>
        <authorList>
            <person name="Nabeshima K."/>
            <person name="Suzuki S."/>
            <person name="Onuma M."/>
        </authorList>
    </citation>
    <scope>NUCLEOTIDE SEQUENCE [LARGE SCALE GENOMIC DNA]</scope>
    <source>
        <strain evidence="2">IB14-021</strain>
    </source>
</reference>
<name>A0ABQ0FNZ7_APOSI</name>
<evidence type="ECO:0000313" key="3">
    <source>
        <dbReference type="Proteomes" id="UP001623349"/>
    </source>
</evidence>
<dbReference type="EMBL" id="BAAFST010000017">
    <property type="protein sequence ID" value="GAB1300987.1"/>
    <property type="molecule type" value="Genomic_DNA"/>
</dbReference>
<organism evidence="2 3">
    <name type="scientific">Apodemus speciosus</name>
    <name type="common">Large Japanese field mouse</name>
    <dbReference type="NCBI Taxonomy" id="105296"/>
    <lineage>
        <taxon>Eukaryota</taxon>
        <taxon>Metazoa</taxon>
        <taxon>Chordata</taxon>
        <taxon>Craniata</taxon>
        <taxon>Vertebrata</taxon>
        <taxon>Euteleostomi</taxon>
        <taxon>Mammalia</taxon>
        <taxon>Eutheria</taxon>
        <taxon>Euarchontoglires</taxon>
        <taxon>Glires</taxon>
        <taxon>Rodentia</taxon>
        <taxon>Myomorpha</taxon>
        <taxon>Muroidea</taxon>
        <taxon>Muridae</taxon>
        <taxon>Murinae</taxon>
        <taxon>Apodemus</taxon>
    </lineage>
</organism>
<dbReference type="Proteomes" id="UP001623349">
    <property type="component" value="Unassembled WGS sequence"/>
</dbReference>
<evidence type="ECO:0000313" key="2">
    <source>
        <dbReference type="EMBL" id="GAB1300987.1"/>
    </source>
</evidence>
<comment type="caution">
    <text evidence="2">The sequence shown here is derived from an EMBL/GenBank/DDBJ whole genome shotgun (WGS) entry which is preliminary data.</text>
</comment>
<keyword evidence="3" id="KW-1185">Reference proteome</keyword>
<accession>A0ABQ0FNZ7</accession>
<feature type="region of interest" description="Disordered" evidence="1">
    <location>
        <begin position="47"/>
        <end position="85"/>
    </location>
</feature>
<evidence type="ECO:0000256" key="1">
    <source>
        <dbReference type="SAM" id="MobiDB-lite"/>
    </source>
</evidence>